<feature type="domain" description="Nudix hydrolase" evidence="1">
    <location>
        <begin position="15"/>
        <end position="59"/>
    </location>
</feature>
<accession>A0ABT1J9X3</accession>
<dbReference type="InterPro" id="IPR000086">
    <property type="entry name" value="NUDIX_hydrolase_dom"/>
</dbReference>
<reference evidence="2 3" key="1">
    <citation type="submission" date="2022-06" db="EMBL/GenBank/DDBJ databases">
        <title>Sequencing the genomes of 1000 actinobacteria strains.</title>
        <authorList>
            <person name="Klenk H.-P."/>
        </authorList>
    </citation>
    <scope>NUCLEOTIDE SEQUENCE [LARGE SCALE GENOMIC DNA]</scope>
    <source>
        <strain evidence="2 3">DSM 41656</strain>
    </source>
</reference>
<dbReference type="EMBL" id="JAMZDX010000008">
    <property type="protein sequence ID" value="MCP2314252.1"/>
    <property type="molecule type" value="Genomic_DNA"/>
</dbReference>
<dbReference type="SUPFAM" id="SSF55811">
    <property type="entry name" value="Nudix"/>
    <property type="match status" value="1"/>
</dbReference>
<evidence type="ECO:0000313" key="2">
    <source>
        <dbReference type="EMBL" id="MCP2314252.1"/>
    </source>
</evidence>
<proteinExistence type="predicted"/>
<evidence type="ECO:0000313" key="3">
    <source>
        <dbReference type="Proteomes" id="UP001206483"/>
    </source>
</evidence>
<dbReference type="Gene3D" id="3.90.79.10">
    <property type="entry name" value="Nucleoside Triphosphate Pyrophosphohydrolase"/>
    <property type="match status" value="1"/>
</dbReference>
<sequence length="133" mass="13442">MTSSGTGSEPVRPRGCAVLLDDGRLALIRRRRPAGVQLSLPGGVVGDGEDPPDALRRELLDAAVPARARTPGVTGASGRVGARPVVSVSLQGTGHCAVPVRDAHAFATAKVDALRTDLDAAVVSASATDFPAA</sequence>
<name>A0ABT1J9X3_9ACTN</name>
<evidence type="ECO:0000259" key="1">
    <source>
        <dbReference type="Pfam" id="PF00293"/>
    </source>
</evidence>
<dbReference type="Pfam" id="PF00293">
    <property type="entry name" value="NUDIX"/>
    <property type="match status" value="1"/>
</dbReference>
<keyword evidence="3" id="KW-1185">Reference proteome</keyword>
<dbReference type="Proteomes" id="UP001206483">
    <property type="component" value="Unassembled WGS sequence"/>
</dbReference>
<gene>
    <name evidence="2" type="ORF">FHR36_007451</name>
</gene>
<comment type="caution">
    <text evidence="2">The sequence shown here is derived from an EMBL/GenBank/DDBJ whole genome shotgun (WGS) entry which is preliminary data.</text>
</comment>
<organism evidence="2 3">
    <name type="scientific">Kitasatospora paracochleata</name>
    <dbReference type="NCBI Taxonomy" id="58354"/>
    <lineage>
        <taxon>Bacteria</taxon>
        <taxon>Bacillati</taxon>
        <taxon>Actinomycetota</taxon>
        <taxon>Actinomycetes</taxon>
        <taxon>Kitasatosporales</taxon>
        <taxon>Streptomycetaceae</taxon>
        <taxon>Kitasatospora</taxon>
    </lineage>
</organism>
<dbReference type="RefSeq" id="WP_253804570.1">
    <property type="nucleotide sequence ID" value="NZ_BAAAUB010000114.1"/>
</dbReference>
<dbReference type="InterPro" id="IPR015797">
    <property type="entry name" value="NUDIX_hydrolase-like_dom_sf"/>
</dbReference>
<protein>
    <recommendedName>
        <fullName evidence="1">Nudix hydrolase domain-containing protein</fullName>
    </recommendedName>
</protein>